<feature type="domain" description="GFO/IDH/MocA-like oxidoreductase" evidence="4">
    <location>
        <begin position="129"/>
        <end position="244"/>
    </location>
</feature>
<accession>A0ABQ2UNC1</accession>
<dbReference type="InterPro" id="IPR036291">
    <property type="entry name" value="NAD(P)-bd_dom_sf"/>
</dbReference>
<comment type="caution">
    <text evidence="5">The sequence shown here is derived from an EMBL/GenBank/DDBJ whole genome shotgun (WGS) entry which is preliminary data.</text>
</comment>
<reference evidence="6" key="1">
    <citation type="journal article" date="2019" name="Int. J. Syst. Evol. Microbiol.">
        <title>The Global Catalogue of Microorganisms (GCM) 10K type strain sequencing project: providing services to taxonomists for standard genome sequencing and annotation.</title>
        <authorList>
            <consortium name="The Broad Institute Genomics Platform"/>
            <consortium name="The Broad Institute Genome Sequencing Center for Infectious Disease"/>
            <person name="Wu L."/>
            <person name="Ma J."/>
        </authorList>
    </citation>
    <scope>NUCLEOTIDE SEQUENCE [LARGE SCALE GENOMIC DNA]</scope>
    <source>
        <strain evidence="6">JCM 3296</strain>
    </source>
</reference>
<keyword evidence="2" id="KW-0560">Oxidoreductase</keyword>
<dbReference type="PANTHER" id="PTHR22604:SF105">
    <property type="entry name" value="TRANS-1,2-DIHYDROBENZENE-1,2-DIOL DEHYDROGENASE"/>
    <property type="match status" value="1"/>
</dbReference>
<evidence type="ECO:0000313" key="5">
    <source>
        <dbReference type="EMBL" id="GGU46123.1"/>
    </source>
</evidence>
<evidence type="ECO:0000256" key="2">
    <source>
        <dbReference type="ARBA" id="ARBA00023002"/>
    </source>
</evidence>
<dbReference type="Gene3D" id="3.30.360.10">
    <property type="entry name" value="Dihydrodipicolinate Reductase, domain 2"/>
    <property type="match status" value="1"/>
</dbReference>
<feature type="domain" description="Gfo/Idh/MocA-like oxidoreductase N-terminal" evidence="3">
    <location>
        <begin position="2"/>
        <end position="119"/>
    </location>
</feature>
<gene>
    <name evidence="5" type="ORF">GCM10010178_43420</name>
</gene>
<protein>
    <submittedName>
        <fullName evidence="5">Oxidoreductase</fullName>
    </submittedName>
</protein>
<dbReference type="SUPFAM" id="SSF51735">
    <property type="entry name" value="NAD(P)-binding Rossmann-fold domains"/>
    <property type="match status" value="1"/>
</dbReference>
<comment type="similarity">
    <text evidence="1">Belongs to the Gfo/Idh/MocA family.</text>
</comment>
<dbReference type="Pfam" id="PF01408">
    <property type="entry name" value="GFO_IDH_MocA"/>
    <property type="match status" value="1"/>
</dbReference>
<proteinExistence type="inferred from homology"/>
<name>A0ABQ2UNC1_9PSEU</name>
<dbReference type="Gene3D" id="3.40.50.720">
    <property type="entry name" value="NAD(P)-binding Rossmann-like Domain"/>
    <property type="match status" value="1"/>
</dbReference>
<dbReference type="InterPro" id="IPR055170">
    <property type="entry name" value="GFO_IDH_MocA-like_dom"/>
</dbReference>
<evidence type="ECO:0000259" key="4">
    <source>
        <dbReference type="Pfam" id="PF22725"/>
    </source>
</evidence>
<sequence length="317" mass="34655">MKWGVIATGGIAQTVTADMLKVPDVEVIAVSSRDVTRAQAFAERFGIKRAYGDYRELLRDEEVEVVYVATPHAQHHEVTLAALEAGKHVLCEKPLGISSAQVEEMIVKARTEKRFLMEGMWTRFNPLIRKVAGAVAGGEIGEVRTIRADFGFRTDFDAGHRLWAKETAGGSVLDLGIYPIALAHQLLGRPTHIAAHGGLAPSEVDADAGILLGYENGVHALLRCSLVADLGSTAEIVGTEGTIEIDRMYNPTKVIINGVEHETEDRGYRHQIHEVEIWAGQGAVEHSDMPLTATLDIMRTMEEVLDQLGVDYADIVR</sequence>
<organism evidence="5 6">
    <name type="scientific">Lentzea flava</name>
    <dbReference type="NCBI Taxonomy" id="103732"/>
    <lineage>
        <taxon>Bacteria</taxon>
        <taxon>Bacillati</taxon>
        <taxon>Actinomycetota</taxon>
        <taxon>Actinomycetes</taxon>
        <taxon>Pseudonocardiales</taxon>
        <taxon>Pseudonocardiaceae</taxon>
        <taxon>Lentzea</taxon>
    </lineage>
</organism>
<dbReference type="PANTHER" id="PTHR22604">
    <property type="entry name" value="OXIDOREDUCTASES"/>
    <property type="match status" value="1"/>
</dbReference>
<dbReference type="EMBL" id="BMRE01000018">
    <property type="protein sequence ID" value="GGU46123.1"/>
    <property type="molecule type" value="Genomic_DNA"/>
</dbReference>
<keyword evidence="6" id="KW-1185">Reference proteome</keyword>
<dbReference type="Proteomes" id="UP000649573">
    <property type="component" value="Unassembled WGS sequence"/>
</dbReference>
<evidence type="ECO:0000256" key="1">
    <source>
        <dbReference type="ARBA" id="ARBA00010928"/>
    </source>
</evidence>
<dbReference type="InterPro" id="IPR000683">
    <property type="entry name" value="Gfo/Idh/MocA-like_OxRdtase_N"/>
</dbReference>
<dbReference type="SUPFAM" id="SSF55347">
    <property type="entry name" value="Glyceraldehyde-3-phosphate dehydrogenase-like, C-terminal domain"/>
    <property type="match status" value="1"/>
</dbReference>
<evidence type="ECO:0000313" key="6">
    <source>
        <dbReference type="Proteomes" id="UP000649573"/>
    </source>
</evidence>
<evidence type="ECO:0000259" key="3">
    <source>
        <dbReference type="Pfam" id="PF01408"/>
    </source>
</evidence>
<dbReference type="RefSeq" id="WP_189255527.1">
    <property type="nucleotide sequence ID" value="NZ_BMRE01000018.1"/>
</dbReference>
<dbReference type="InterPro" id="IPR050984">
    <property type="entry name" value="Gfo/Idh/MocA_domain"/>
</dbReference>
<dbReference type="Pfam" id="PF22725">
    <property type="entry name" value="GFO_IDH_MocA_C3"/>
    <property type="match status" value="1"/>
</dbReference>